<dbReference type="Proteomes" id="UP000234560">
    <property type="component" value="Chromosome"/>
</dbReference>
<feature type="binding site" evidence="7">
    <location>
        <begin position="129"/>
        <end position="131"/>
    </location>
    <ligand>
        <name>S-adenosyl-L-methionine</name>
        <dbReference type="ChEBI" id="CHEBI:59789"/>
    </ligand>
</feature>
<feature type="region of interest" description="Disordered" evidence="8">
    <location>
        <begin position="387"/>
        <end position="419"/>
    </location>
</feature>
<dbReference type="InterPro" id="IPR029063">
    <property type="entry name" value="SAM-dependent_MTases_sf"/>
</dbReference>
<dbReference type="PANTHER" id="PTHR11265:SF0">
    <property type="entry name" value="12S RRNA N4-METHYLCYTIDINE METHYLTRANSFERASE"/>
    <property type="match status" value="1"/>
</dbReference>
<keyword evidence="2 7" id="KW-0963">Cytoplasm</keyword>
<dbReference type="SUPFAM" id="SSF81799">
    <property type="entry name" value="Putative methyltransferase TM0872, insert domain"/>
    <property type="match status" value="1"/>
</dbReference>
<dbReference type="GO" id="GO:0070475">
    <property type="term" value="P:rRNA base methylation"/>
    <property type="evidence" value="ECO:0007669"/>
    <property type="project" value="UniProtKB-UniRule"/>
</dbReference>
<accession>A0AAF0YWZ2</accession>
<dbReference type="EC" id="2.1.1.199" evidence="7"/>
<evidence type="ECO:0000256" key="8">
    <source>
        <dbReference type="SAM" id="MobiDB-lite"/>
    </source>
</evidence>
<feature type="compositionally biased region" description="Basic and acidic residues" evidence="8">
    <location>
        <begin position="45"/>
        <end position="62"/>
    </location>
</feature>
<evidence type="ECO:0000256" key="5">
    <source>
        <dbReference type="ARBA" id="ARBA00022679"/>
    </source>
</evidence>
<dbReference type="SUPFAM" id="SSF53335">
    <property type="entry name" value="S-adenosyl-L-methionine-dependent methyltransferases"/>
    <property type="match status" value="1"/>
</dbReference>
<reference evidence="9" key="2">
    <citation type="submission" date="2023-10" db="EMBL/GenBank/DDBJ databases">
        <authorList>
            <person name="Choi B."/>
        </authorList>
    </citation>
    <scope>NUCLEOTIDE SEQUENCE</scope>
    <source>
        <strain evidence="9">UMB0763</strain>
    </source>
</reference>
<dbReference type="Pfam" id="PF01795">
    <property type="entry name" value="Methyltransf_5"/>
    <property type="match status" value="1"/>
</dbReference>
<evidence type="ECO:0000256" key="7">
    <source>
        <dbReference type="HAMAP-Rule" id="MF_01007"/>
    </source>
</evidence>
<dbReference type="Gene3D" id="1.10.150.170">
    <property type="entry name" value="Putative methyltransferase TM0872, insert domain"/>
    <property type="match status" value="1"/>
</dbReference>
<keyword evidence="5 7" id="KW-0808">Transferase</keyword>
<feature type="compositionally biased region" description="Low complexity" evidence="8">
    <location>
        <begin position="400"/>
        <end position="412"/>
    </location>
</feature>
<proteinExistence type="inferred from homology"/>
<dbReference type="InterPro" id="IPR023397">
    <property type="entry name" value="SAM-dep_MeTrfase_MraW_recog"/>
</dbReference>
<sequence>MYFPDIRTDPHSGRALYALNYHRHVHRLTGKGGEWRVNNYSDVKQHREENDRSADHHADRVPPRSGTDEPSVLEPSLTADTARVQRSFDLSANHGHVPVMRDRMIELVGIGIDAAESTGIVVDATLGAGGHTEYLLATNPRARVIGVDRDAQALAGATDRLSQFGDRFVGLNVRFDQWVEAATASSHPLCVEASRNGIAGALFDLGVSSMQLDQEERGFAYKVDAPLDMRMDPSKGITAAEILNTYSHGDLARILKKYGDEKFAGKIASAIIREREKEPFARSGRLVELLYETIPAPARRHGGHPAKRTFQALRVEVNQELKALEQVIPITAEALHVGGVMAFMSYQSLEDKIVKRALGELTTSTNPPGLPVDLPGTKPHFRLLTRGAEKASPEEIEQNSRAASVRVRAAQRTLNGERS</sequence>
<feature type="binding site" evidence="7">
    <location>
        <position position="211"/>
    </location>
    <ligand>
        <name>S-adenosyl-L-methionine</name>
        <dbReference type="ChEBI" id="CHEBI:59789"/>
    </ligand>
</feature>
<dbReference type="InterPro" id="IPR002903">
    <property type="entry name" value="RsmH"/>
</dbReference>
<comment type="similarity">
    <text evidence="1 7">Belongs to the methyltransferase superfamily. RsmH family.</text>
</comment>
<evidence type="ECO:0000256" key="1">
    <source>
        <dbReference type="ARBA" id="ARBA00010396"/>
    </source>
</evidence>
<feature type="binding site" evidence="7">
    <location>
        <position position="175"/>
    </location>
    <ligand>
        <name>S-adenosyl-L-methionine</name>
        <dbReference type="ChEBI" id="CHEBI:59789"/>
    </ligand>
</feature>
<feature type="binding site" evidence="7">
    <location>
        <position position="204"/>
    </location>
    <ligand>
        <name>S-adenosyl-L-methionine</name>
        <dbReference type="ChEBI" id="CHEBI:59789"/>
    </ligand>
</feature>
<organism evidence="9 10">
    <name type="scientific">Corynebacterium pyruviciproducens</name>
    <dbReference type="NCBI Taxonomy" id="598660"/>
    <lineage>
        <taxon>Bacteria</taxon>
        <taxon>Bacillati</taxon>
        <taxon>Actinomycetota</taxon>
        <taxon>Actinomycetes</taxon>
        <taxon>Mycobacteriales</taxon>
        <taxon>Corynebacteriaceae</taxon>
        <taxon>Corynebacterium</taxon>
    </lineage>
</organism>
<name>A0AAF0YWZ2_9CORY</name>
<evidence type="ECO:0000256" key="6">
    <source>
        <dbReference type="ARBA" id="ARBA00022691"/>
    </source>
</evidence>
<feature type="binding site" evidence="7">
    <location>
        <position position="148"/>
    </location>
    <ligand>
        <name>S-adenosyl-L-methionine</name>
        <dbReference type="ChEBI" id="CHEBI:59789"/>
    </ligand>
</feature>
<dbReference type="NCBIfam" id="TIGR00006">
    <property type="entry name" value="16S rRNA (cytosine(1402)-N(4))-methyltransferase RsmH"/>
    <property type="match status" value="1"/>
</dbReference>
<dbReference type="AlphaFoldDB" id="A0AAF0YWZ2"/>
<evidence type="ECO:0000256" key="4">
    <source>
        <dbReference type="ARBA" id="ARBA00022603"/>
    </source>
</evidence>
<comment type="subcellular location">
    <subcellularLocation>
        <location evidence="7">Cytoplasm</location>
    </subcellularLocation>
</comment>
<dbReference type="GO" id="GO:0071424">
    <property type="term" value="F:rRNA (cytosine-N4-)-methyltransferase activity"/>
    <property type="evidence" value="ECO:0007669"/>
    <property type="project" value="UniProtKB-UniRule"/>
</dbReference>
<keyword evidence="3 7" id="KW-0698">rRNA processing</keyword>
<comment type="function">
    <text evidence="7">Specifically methylates the N4 position of cytidine in position 1402 (C1402) of 16S rRNA.</text>
</comment>
<evidence type="ECO:0000256" key="2">
    <source>
        <dbReference type="ARBA" id="ARBA00022490"/>
    </source>
</evidence>
<comment type="catalytic activity">
    <reaction evidence="7">
        <text>cytidine(1402) in 16S rRNA + S-adenosyl-L-methionine = N(4)-methylcytidine(1402) in 16S rRNA + S-adenosyl-L-homocysteine + H(+)</text>
        <dbReference type="Rhea" id="RHEA:42928"/>
        <dbReference type="Rhea" id="RHEA-COMP:10286"/>
        <dbReference type="Rhea" id="RHEA-COMP:10287"/>
        <dbReference type="ChEBI" id="CHEBI:15378"/>
        <dbReference type="ChEBI" id="CHEBI:57856"/>
        <dbReference type="ChEBI" id="CHEBI:59789"/>
        <dbReference type="ChEBI" id="CHEBI:74506"/>
        <dbReference type="ChEBI" id="CHEBI:82748"/>
        <dbReference type="EC" id="2.1.1.199"/>
    </reaction>
</comment>
<dbReference type="HAMAP" id="MF_01007">
    <property type="entry name" value="16SrRNA_methyltr_H"/>
    <property type="match status" value="1"/>
</dbReference>
<evidence type="ECO:0000313" key="9">
    <source>
        <dbReference type="EMBL" id="WOT02968.1"/>
    </source>
</evidence>
<feature type="region of interest" description="Disordered" evidence="8">
    <location>
        <begin position="45"/>
        <end position="73"/>
    </location>
</feature>
<dbReference type="PANTHER" id="PTHR11265">
    <property type="entry name" value="S-ADENOSYL-METHYLTRANSFERASE MRAW"/>
    <property type="match status" value="1"/>
</dbReference>
<gene>
    <name evidence="7 9" type="primary">rsmH</name>
    <name evidence="9" type="ORF">CYJ47_04135</name>
</gene>
<dbReference type="GO" id="GO:0005737">
    <property type="term" value="C:cytoplasm"/>
    <property type="evidence" value="ECO:0007669"/>
    <property type="project" value="UniProtKB-SubCell"/>
</dbReference>
<keyword evidence="4 7" id="KW-0489">Methyltransferase</keyword>
<dbReference type="KEGG" id="cpyr:CYJ47_04135"/>
<dbReference type="FunFam" id="1.10.150.170:FF:000001">
    <property type="entry name" value="Ribosomal RNA small subunit methyltransferase H"/>
    <property type="match status" value="1"/>
</dbReference>
<dbReference type="RefSeq" id="WP_257877924.1">
    <property type="nucleotide sequence ID" value="NZ_CAMIHY010000009.1"/>
</dbReference>
<evidence type="ECO:0000313" key="10">
    <source>
        <dbReference type="Proteomes" id="UP000234560"/>
    </source>
</evidence>
<dbReference type="EMBL" id="CP136958">
    <property type="protein sequence ID" value="WOT02968.1"/>
    <property type="molecule type" value="Genomic_DNA"/>
</dbReference>
<dbReference type="Gene3D" id="3.40.50.150">
    <property type="entry name" value="Vaccinia Virus protein VP39"/>
    <property type="match status" value="1"/>
</dbReference>
<protein>
    <recommendedName>
        <fullName evidence="7">Ribosomal RNA small subunit methyltransferase H</fullName>
        <ecNumber evidence="7">2.1.1.199</ecNumber>
    </recommendedName>
    <alternativeName>
        <fullName evidence="7">16S rRNA m(4)C1402 methyltransferase</fullName>
    </alternativeName>
    <alternativeName>
        <fullName evidence="7">rRNA (cytosine-N(4)-)-methyltransferase RsmH</fullName>
    </alternativeName>
</protein>
<reference evidence="9" key="1">
    <citation type="submission" date="2017-12" db="EMBL/GenBank/DDBJ databases">
        <authorList>
            <person name="Thomas-White K."/>
            <person name="Wolfe A.J."/>
        </authorList>
    </citation>
    <scope>NUCLEOTIDE SEQUENCE</scope>
    <source>
        <strain evidence="9">UMB0763</strain>
    </source>
</reference>
<evidence type="ECO:0000256" key="3">
    <source>
        <dbReference type="ARBA" id="ARBA00022552"/>
    </source>
</evidence>
<keyword evidence="6 7" id="KW-0949">S-adenosyl-L-methionine</keyword>